<sequence>MIAGSFVVRVDALSRTPASEQLRVQVLGAVQRGDLVAGAQLPPVRQLADELHLAPNTVAKVYRELERDEVVVTRGRNGTSIAPTGVGPERQAQLAALEYAGRVRELGIHSARALEIVAEALGEPSA</sequence>
<keyword evidence="3" id="KW-0804">Transcription</keyword>
<evidence type="ECO:0000313" key="6">
    <source>
        <dbReference type="Proteomes" id="UP000598775"/>
    </source>
</evidence>
<dbReference type="Pfam" id="PF00392">
    <property type="entry name" value="GntR"/>
    <property type="match status" value="1"/>
</dbReference>
<dbReference type="PROSITE" id="PS50949">
    <property type="entry name" value="HTH_GNTR"/>
    <property type="match status" value="1"/>
</dbReference>
<dbReference type="GO" id="GO:0003677">
    <property type="term" value="F:DNA binding"/>
    <property type="evidence" value="ECO:0007669"/>
    <property type="project" value="UniProtKB-KW"/>
</dbReference>
<evidence type="ECO:0000256" key="1">
    <source>
        <dbReference type="ARBA" id="ARBA00023015"/>
    </source>
</evidence>
<dbReference type="Proteomes" id="UP000598775">
    <property type="component" value="Unassembled WGS sequence"/>
</dbReference>
<comment type="caution">
    <text evidence="5">The sequence shown here is derived from an EMBL/GenBank/DDBJ whole genome shotgun (WGS) entry which is preliminary data.</text>
</comment>
<accession>A0A917BEL4</accession>
<keyword evidence="6" id="KW-1185">Reference proteome</keyword>
<evidence type="ECO:0000256" key="2">
    <source>
        <dbReference type="ARBA" id="ARBA00023125"/>
    </source>
</evidence>
<dbReference type="InterPro" id="IPR036390">
    <property type="entry name" value="WH_DNA-bd_sf"/>
</dbReference>
<name>A0A917BEL4_9MICO</name>
<dbReference type="SMART" id="SM00345">
    <property type="entry name" value="HTH_GNTR"/>
    <property type="match status" value="1"/>
</dbReference>
<dbReference type="GO" id="GO:0003700">
    <property type="term" value="F:DNA-binding transcription factor activity"/>
    <property type="evidence" value="ECO:0007669"/>
    <property type="project" value="InterPro"/>
</dbReference>
<dbReference type="Gene3D" id="1.10.10.10">
    <property type="entry name" value="Winged helix-like DNA-binding domain superfamily/Winged helix DNA-binding domain"/>
    <property type="match status" value="1"/>
</dbReference>
<dbReference type="AlphaFoldDB" id="A0A917BEL4"/>
<dbReference type="EMBL" id="BMGP01000006">
    <property type="protein sequence ID" value="GGF36327.1"/>
    <property type="molecule type" value="Genomic_DNA"/>
</dbReference>
<evidence type="ECO:0000256" key="3">
    <source>
        <dbReference type="ARBA" id="ARBA00023163"/>
    </source>
</evidence>
<protein>
    <submittedName>
        <fullName evidence="5">GntR family transcriptional regulator</fullName>
    </submittedName>
</protein>
<keyword evidence="2" id="KW-0238">DNA-binding</keyword>
<evidence type="ECO:0000259" key="4">
    <source>
        <dbReference type="PROSITE" id="PS50949"/>
    </source>
</evidence>
<organism evidence="5 6">
    <name type="scientific">Subtercola lobariae</name>
    <dbReference type="NCBI Taxonomy" id="1588641"/>
    <lineage>
        <taxon>Bacteria</taxon>
        <taxon>Bacillati</taxon>
        <taxon>Actinomycetota</taxon>
        <taxon>Actinomycetes</taxon>
        <taxon>Micrococcales</taxon>
        <taxon>Microbacteriaceae</taxon>
        <taxon>Subtercola</taxon>
    </lineage>
</organism>
<proteinExistence type="predicted"/>
<feature type="domain" description="HTH gntR-type" evidence="4">
    <location>
        <begin position="16"/>
        <end position="84"/>
    </location>
</feature>
<reference evidence="5 6" key="1">
    <citation type="journal article" date="2014" name="Int. J. Syst. Evol. Microbiol.">
        <title>Complete genome sequence of Corynebacterium casei LMG S-19264T (=DSM 44701T), isolated from a smear-ripened cheese.</title>
        <authorList>
            <consortium name="US DOE Joint Genome Institute (JGI-PGF)"/>
            <person name="Walter F."/>
            <person name="Albersmeier A."/>
            <person name="Kalinowski J."/>
            <person name="Ruckert C."/>
        </authorList>
    </citation>
    <scope>NUCLEOTIDE SEQUENCE [LARGE SCALE GENOMIC DNA]</scope>
    <source>
        <strain evidence="5 6">CGMCC 1.12976</strain>
    </source>
</reference>
<dbReference type="PANTHER" id="PTHR38445:SF9">
    <property type="entry name" value="HTH-TYPE TRANSCRIPTIONAL REPRESSOR YTRA"/>
    <property type="match status" value="1"/>
</dbReference>
<dbReference type="SUPFAM" id="SSF46785">
    <property type="entry name" value="Winged helix' DNA-binding domain"/>
    <property type="match status" value="1"/>
</dbReference>
<keyword evidence="1" id="KW-0805">Transcription regulation</keyword>
<dbReference type="PANTHER" id="PTHR38445">
    <property type="entry name" value="HTH-TYPE TRANSCRIPTIONAL REPRESSOR YTRA"/>
    <property type="match status" value="1"/>
</dbReference>
<dbReference type="InterPro" id="IPR000524">
    <property type="entry name" value="Tscrpt_reg_HTH_GntR"/>
</dbReference>
<dbReference type="InterPro" id="IPR036388">
    <property type="entry name" value="WH-like_DNA-bd_sf"/>
</dbReference>
<evidence type="ECO:0000313" key="5">
    <source>
        <dbReference type="EMBL" id="GGF36327.1"/>
    </source>
</evidence>
<gene>
    <name evidence="5" type="ORF">GCM10011399_31550</name>
</gene>